<dbReference type="HOGENOM" id="CLU_406130_0_0_1"/>
<protein>
    <submittedName>
        <fullName evidence="1">Uncharacterized protein, isoform B</fullName>
    </submittedName>
</protein>
<dbReference type="Proteomes" id="UP000007801">
    <property type="component" value="Unassembled WGS sequence"/>
</dbReference>
<organism evidence="1 2">
    <name type="scientific">Drosophila ananassae</name>
    <name type="common">Fruit fly</name>
    <dbReference type="NCBI Taxonomy" id="7217"/>
    <lineage>
        <taxon>Eukaryota</taxon>
        <taxon>Metazoa</taxon>
        <taxon>Ecdysozoa</taxon>
        <taxon>Arthropoda</taxon>
        <taxon>Hexapoda</taxon>
        <taxon>Insecta</taxon>
        <taxon>Pterygota</taxon>
        <taxon>Neoptera</taxon>
        <taxon>Endopterygota</taxon>
        <taxon>Diptera</taxon>
        <taxon>Brachycera</taxon>
        <taxon>Muscomorpha</taxon>
        <taxon>Ephydroidea</taxon>
        <taxon>Drosophilidae</taxon>
        <taxon>Drosophila</taxon>
        <taxon>Sophophora</taxon>
    </lineage>
</organism>
<name>B3M659_DROAN</name>
<evidence type="ECO:0000313" key="2">
    <source>
        <dbReference type="Proteomes" id="UP000007801"/>
    </source>
</evidence>
<reference evidence="1 2" key="1">
    <citation type="journal article" date="2007" name="Nature">
        <title>Evolution of genes and genomes on the Drosophila phylogeny.</title>
        <authorList>
            <consortium name="Drosophila 12 Genomes Consortium"/>
            <person name="Clark A.G."/>
            <person name="Eisen M.B."/>
            <person name="Smith D.R."/>
            <person name="Bergman C.M."/>
            <person name="Oliver B."/>
            <person name="Markow T.A."/>
            <person name="Kaufman T.C."/>
            <person name="Kellis M."/>
            <person name="Gelbart W."/>
            <person name="Iyer V.N."/>
            <person name="Pollard D.A."/>
            <person name="Sackton T.B."/>
            <person name="Larracuente A.M."/>
            <person name="Singh N.D."/>
            <person name="Abad J.P."/>
            <person name="Abt D.N."/>
            <person name="Adryan B."/>
            <person name="Aguade M."/>
            <person name="Akashi H."/>
            <person name="Anderson W.W."/>
            <person name="Aquadro C.F."/>
            <person name="Ardell D.H."/>
            <person name="Arguello R."/>
            <person name="Artieri C.G."/>
            <person name="Barbash D.A."/>
            <person name="Barker D."/>
            <person name="Barsanti P."/>
            <person name="Batterham P."/>
            <person name="Batzoglou S."/>
            <person name="Begun D."/>
            <person name="Bhutkar A."/>
            <person name="Blanco E."/>
            <person name="Bosak S.A."/>
            <person name="Bradley R.K."/>
            <person name="Brand A.D."/>
            <person name="Brent M.R."/>
            <person name="Brooks A.N."/>
            <person name="Brown R.H."/>
            <person name="Butlin R.K."/>
            <person name="Caggese C."/>
            <person name="Calvi B.R."/>
            <person name="Bernardo de Carvalho A."/>
            <person name="Caspi A."/>
            <person name="Castrezana S."/>
            <person name="Celniker S.E."/>
            <person name="Chang J.L."/>
            <person name="Chapple C."/>
            <person name="Chatterji S."/>
            <person name="Chinwalla A."/>
            <person name="Civetta A."/>
            <person name="Clifton S.W."/>
            <person name="Comeron J.M."/>
            <person name="Costello J.C."/>
            <person name="Coyne J.A."/>
            <person name="Daub J."/>
            <person name="David R.G."/>
            <person name="Delcher A.L."/>
            <person name="Delehaunty K."/>
            <person name="Do C.B."/>
            <person name="Ebling H."/>
            <person name="Edwards K."/>
            <person name="Eickbush T."/>
            <person name="Evans J.D."/>
            <person name="Filipski A."/>
            <person name="Findeiss S."/>
            <person name="Freyhult E."/>
            <person name="Fulton L."/>
            <person name="Fulton R."/>
            <person name="Garcia A.C."/>
            <person name="Gardiner A."/>
            <person name="Garfield D.A."/>
            <person name="Garvin B.E."/>
            <person name="Gibson G."/>
            <person name="Gilbert D."/>
            <person name="Gnerre S."/>
            <person name="Godfrey J."/>
            <person name="Good R."/>
            <person name="Gotea V."/>
            <person name="Gravely B."/>
            <person name="Greenberg A.J."/>
            <person name="Griffiths-Jones S."/>
            <person name="Gross S."/>
            <person name="Guigo R."/>
            <person name="Gustafson E.A."/>
            <person name="Haerty W."/>
            <person name="Hahn M.W."/>
            <person name="Halligan D.L."/>
            <person name="Halpern A.L."/>
            <person name="Halter G.M."/>
            <person name="Han M.V."/>
            <person name="Heger A."/>
            <person name="Hillier L."/>
            <person name="Hinrichs A.S."/>
            <person name="Holmes I."/>
            <person name="Hoskins R.A."/>
            <person name="Hubisz M.J."/>
            <person name="Hultmark D."/>
            <person name="Huntley M.A."/>
            <person name="Jaffe D.B."/>
            <person name="Jagadeeshan S."/>
            <person name="Jeck W.R."/>
            <person name="Johnson J."/>
            <person name="Jones C.D."/>
            <person name="Jordan W.C."/>
            <person name="Karpen G.H."/>
            <person name="Kataoka E."/>
            <person name="Keightley P.D."/>
            <person name="Kheradpour P."/>
            <person name="Kirkness E.F."/>
            <person name="Koerich L.B."/>
            <person name="Kristiansen K."/>
            <person name="Kudrna D."/>
            <person name="Kulathinal R.J."/>
            <person name="Kumar S."/>
            <person name="Kwok R."/>
            <person name="Lander E."/>
            <person name="Langley C.H."/>
            <person name="Lapoint R."/>
            <person name="Lazzaro B.P."/>
            <person name="Lee S.J."/>
            <person name="Levesque L."/>
            <person name="Li R."/>
            <person name="Lin C.F."/>
            <person name="Lin M.F."/>
            <person name="Lindblad-Toh K."/>
            <person name="Llopart A."/>
            <person name="Long M."/>
            <person name="Low L."/>
            <person name="Lozovsky E."/>
            <person name="Lu J."/>
            <person name="Luo M."/>
            <person name="Machado C.A."/>
            <person name="Makalowski W."/>
            <person name="Marzo M."/>
            <person name="Matsuda M."/>
            <person name="Matzkin L."/>
            <person name="McAllister B."/>
            <person name="McBride C.S."/>
            <person name="McKernan B."/>
            <person name="McKernan K."/>
            <person name="Mendez-Lago M."/>
            <person name="Minx P."/>
            <person name="Mollenhauer M.U."/>
            <person name="Montooth K."/>
            <person name="Mount S.M."/>
            <person name="Mu X."/>
            <person name="Myers E."/>
            <person name="Negre B."/>
            <person name="Newfeld S."/>
            <person name="Nielsen R."/>
            <person name="Noor M.A."/>
            <person name="O'Grady P."/>
            <person name="Pachter L."/>
            <person name="Papaceit M."/>
            <person name="Parisi M.J."/>
            <person name="Parisi M."/>
            <person name="Parts L."/>
            <person name="Pedersen J.S."/>
            <person name="Pesole G."/>
            <person name="Phillippy A.M."/>
            <person name="Ponting C.P."/>
            <person name="Pop M."/>
            <person name="Porcelli D."/>
            <person name="Powell J.R."/>
            <person name="Prohaska S."/>
            <person name="Pruitt K."/>
            <person name="Puig M."/>
            <person name="Quesneville H."/>
            <person name="Ram K.R."/>
            <person name="Rand D."/>
            <person name="Rasmussen M.D."/>
            <person name="Reed L.K."/>
            <person name="Reenan R."/>
            <person name="Reily A."/>
            <person name="Remington K.A."/>
            <person name="Rieger T.T."/>
            <person name="Ritchie M.G."/>
            <person name="Robin C."/>
            <person name="Rogers Y.H."/>
            <person name="Rohde C."/>
            <person name="Rozas J."/>
            <person name="Rubenfield M.J."/>
            <person name="Ruiz A."/>
            <person name="Russo S."/>
            <person name="Salzberg S.L."/>
            <person name="Sanchez-Gracia A."/>
            <person name="Saranga D.J."/>
            <person name="Sato H."/>
            <person name="Schaeffer S.W."/>
            <person name="Schatz M.C."/>
            <person name="Schlenke T."/>
            <person name="Schwartz R."/>
            <person name="Segarra C."/>
            <person name="Singh R.S."/>
            <person name="Sirot L."/>
            <person name="Sirota M."/>
            <person name="Sisneros N.B."/>
            <person name="Smith C.D."/>
            <person name="Smith T.F."/>
            <person name="Spieth J."/>
            <person name="Stage D.E."/>
            <person name="Stark A."/>
            <person name="Stephan W."/>
            <person name="Strausberg R.L."/>
            <person name="Strempel S."/>
            <person name="Sturgill D."/>
            <person name="Sutton G."/>
            <person name="Sutton G.G."/>
            <person name="Tao W."/>
            <person name="Teichmann S."/>
            <person name="Tobari Y.N."/>
            <person name="Tomimura Y."/>
            <person name="Tsolas J.M."/>
            <person name="Valente V.L."/>
            <person name="Venter E."/>
            <person name="Venter J.C."/>
            <person name="Vicario S."/>
            <person name="Vieira F.G."/>
            <person name="Vilella A.J."/>
            <person name="Villasante A."/>
            <person name="Walenz B."/>
            <person name="Wang J."/>
            <person name="Wasserman M."/>
            <person name="Watts T."/>
            <person name="Wilson D."/>
            <person name="Wilson R.K."/>
            <person name="Wing R.A."/>
            <person name="Wolfner M.F."/>
            <person name="Wong A."/>
            <person name="Wong G.K."/>
            <person name="Wu C.I."/>
            <person name="Wu G."/>
            <person name="Yamamoto D."/>
            <person name="Yang H.P."/>
            <person name="Yang S.P."/>
            <person name="Yorke J.A."/>
            <person name="Yoshida K."/>
            <person name="Zdobnov E."/>
            <person name="Zhang P."/>
            <person name="Zhang Y."/>
            <person name="Zimin A.V."/>
            <person name="Baldwin J."/>
            <person name="Abdouelleil A."/>
            <person name="Abdulkadir J."/>
            <person name="Abebe A."/>
            <person name="Abera B."/>
            <person name="Abreu J."/>
            <person name="Acer S.C."/>
            <person name="Aftuck L."/>
            <person name="Alexander A."/>
            <person name="An P."/>
            <person name="Anderson E."/>
            <person name="Anderson S."/>
            <person name="Arachi H."/>
            <person name="Azer M."/>
            <person name="Bachantsang P."/>
            <person name="Barry A."/>
            <person name="Bayul T."/>
            <person name="Berlin A."/>
            <person name="Bessette D."/>
            <person name="Bloom T."/>
            <person name="Blye J."/>
            <person name="Boguslavskiy L."/>
            <person name="Bonnet C."/>
            <person name="Boukhgalter B."/>
            <person name="Bourzgui I."/>
            <person name="Brown A."/>
            <person name="Cahill P."/>
            <person name="Channer S."/>
            <person name="Cheshatsang Y."/>
            <person name="Chuda L."/>
            <person name="Citroen M."/>
            <person name="Collymore A."/>
            <person name="Cooke P."/>
            <person name="Costello M."/>
            <person name="D'Aco K."/>
            <person name="Daza R."/>
            <person name="De Haan G."/>
            <person name="DeGray S."/>
            <person name="DeMaso C."/>
            <person name="Dhargay N."/>
            <person name="Dooley K."/>
            <person name="Dooley E."/>
            <person name="Doricent M."/>
            <person name="Dorje P."/>
            <person name="Dorjee K."/>
            <person name="Dupes A."/>
            <person name="Elong R."/>
            <person name="Falk J."/>
            <person name="Farina A."/>
            <person name="Faro S."/>
            <person name="Ferguson D."/>
            <person name="Fisher S."/>
            <person name="Foley C.D."/>
            <person name="Franke A."/>
            <person name="Friedrich D."/>
            <person name="Gadbois L."/>
            <person name="Gearin G."/>
            <person name="Gearin C.R."/>
            <person name="Giannoukos G."/>
            <person name="Goode T."/>
            <person name="Graham J."/>
            <person name="Grandbois E."/>
            <person name="Grewal S."/>
            <person name="Gyaltsen K."/>
            <person name="Hafez N."/>
            <person name="Hagos B."/>
            <person name="Hall J."/>
            <person name="Henson C."/>
            <person name="Hollinger A."/>
            <person name="Honan T."/>
            <person name="Huard M.D."/>
            <person name="Hughes L."/>
            <person name="Hurhula B."/>
            <person name="Husby M.E."/>
            <person name="Kamat A."/>
            <person name="Kanga B."/>
            <person name="Kashin S."/>
            <person name="Khazanovich D."/>
            <person name="Kisner P."/>
            <person name="Lance K."/>
            <person name="Lara M."/>
            <person name="Lee W."/>
            <person name="Lennon N."/>
            <person name="Letendre F."/>
            <person name="LeVine R."/>
            <person name="Lipovsky A."/>
            <person name="Liu X."/>
            <person name="Liu J."/>
            <person name="Liu S."/>
            <person name="Lokyitsang T."/>
            <person name="Lokyitsang Y."/>
            <person name="Lubonja R."/>
            <person name="Lui A."/>
            <person name="MacDonald P."/>
            <person name="Magnisalis V."/>
            <person name="Maru K."/>
            <person name="Matthews C."/>
            <person name="McCusker W."/>
            <person name="McDonough S."/>
            <person name="Mehta T."/>
            <person name="Meldrim J."/>
            <person name="Meneus L."/>
            <person name="Mihai O."/>
            <person name="Mihalev A."/>
            <person name="Mihova T."/>
            <person name="Mittelman R."/>
            <person name="Mlenga V."/>
            <person name="Montmayeur A."/>
            <person name="Mulrain L."/>
            <person name="Navidi A."/>
            <person name="Naylor J."/>
            <person name="Negash T."/>
            <person name="Nguyen T."/>
            <person name="Nguyen N."/>
            <person name="Nicol R."/>
            <person name="Norbu C."/>
            <person name="Norbu N."/>
            <person name="Novod N."/>
            <person name="O'Neill B."/>
            <person name="Osman S."/>
            <person name="Markiewicz E."/>
            <person name="Oyono O.L."/>
            <person name="Patti C."/>
            <person name="Phunkhang P."/>
            <person name="Pierre F."/>
            <person name="Priest M."/>
            <person name="Raghuraman S."/>
            <person name="Rege F."/>
            <person name="Reyes R."/>
            <person name="Rise C."/>
            <person name="Rogov P."/>
            <person name="Ross K."/>
            <person name="Ryan E."/>
            <person name="Settipalli S."/>
            <person name="Shea T."/>
            <person name="Sherpa N."/>
            <person name="Shi L."/>
            <person name="Shih D."/>
            <person name="Sparrow T."/>
            <person name="Spaulding J."/>
            <person name="Stalker J."/>
            <person name="Stange-Thomann N."/>
            <person name="Stavropoulos S."/>
            <person name="Stone C."/>
            <person name="Strader C."/>
            <person name="Tesfaye S."/>
            <person name="Thomson T."/>
            <person name="Thoulutsang Y."/>
            <person name="Thoulutsang D."/>
            <person name="Topham K."/>
            <person name="Topping I."/>
            <person name="Tsamla T."/>
            <person name="Vassiliev H."/>
            <person name="Vo A."/>
            <person name="Wangchuk T."/>
            <person name="Wangdi T."/>
            <person name="Weiand M."/>
            <person name="Wilkinson J."/>
            <person name="Wilson A."/>
            <person name="Yadav S."/>
            <person name="Young G."/>
            <person name="Yu Q."/>
            <person name="Zembek L."/>
            <person name="Zhong D."/>
            <person name="Zimmer A."/>
            <person name="Zwirko Z."/>
            <person name="Jaffe D.B."/>
            <person name="Alvarez P."/>
            <person name="Brockman W."/>
            <person name="Butler J."/>
            <person name="Chin C."/>
            <person name="Gnerre S."/>
            <person name="Grabherr M."/>
            <person name="Kleber M."/>
            <person name="Mauceli E."/>
            <person name="MacCallum I."/>
        </authorList>
    </citation>
    <scope>NUCLEOTIDE SEQUENCE [LARGE SCALE GENOMIC DNA]</scope>
    <source>
        <strain evidence="2">Tucson 14024-0371.13</strain>
    </source>
</reference>
<dbReference type="EMBL" id="CH902618">
    <property type="protein sequence ID" value="EDV40775.2"/>
    <property type="molecule type" value="Genomic_DNA"/>
</dbReference>
<proteinExistence type="predicted"/>
<keyword evidence="2" id="KW-1185">Reference proteome</keyword>
<dbReference type="OrthoDB" id="7852155at2759"/>
<dbReference type="GeneID" id="6493543"/>
<gene>
    <name evidence="1" type="primary">Dana\GF10675</name>
    <name evidence="1" type="synonym">dana_GLEANR_10630</name>
    <name evidence="1" type="ORF">GF10675</name>
</gene>
<sequence>MTTIMSLSHFELFRILDYMKWNCERQHSLEAVPLVKYLDIFNFAASCRRFRRIVLDWSEDIYYQLGIDPLQKNLHKHLTVPFNEIHSIRKRTTKKGKENFIDIYISAMMKELTLKSIEMTYKPQENIMNHDEIFEKLLKAVRGEETRRQFSVLNQNALKNLGDLLLSNTDIDGHGDSFVFNDDKTLKVKELILDIAELDLEKKTNSKNKVIVDSQNIQRLNGILSEIKDRGRWDSINRMEYEPVDSKQKAKINRIFMDISDCVTLVDDFRNNFRILKSSIFPQVKQIFMDLTEKKDVIIMEPKNIPKFKEVTVNISDRRISDLGLFRHISKLNLTASFEIADLVEFCKQNQGLVSLDINVSSFADHRKLSEIVGHCPLLKQLKFVLNDNAGDNDYVRLANLDRLQQLEIVKPPSHAYIIEDDEGFISKRPRIENEIEALSEGINQSFESNVAVHELLKAISVKKRSLLANLTLKFNVEDEILQTIAKIKSIRILECGICDVKSINHLKDSPVLKRLVLLNKGHLISDDIVHFVKKQVKVSNLDTEITLYFNTFLRPHISGHLYIETKCADIYRNAIAEPLLNIENLQRIYLSDDLIQLRGSCFIKGLLENGIQLISKDCEMILEPIERALAVVTNFEVLLPEVENLKSFYYGTSYPSDIILHQLCAGHSKTLEEIDISIHQIIFDMGKEAWLNEAQVKILASFTCLKHITFGLKQLKNIQNLFNLTNLEKIEILSEHNPKFVSFSRFLTPILQKCKKLNYLEIKIVSQGLTRKFLISLQHMVLKERQSESENPLEVCLILRPMPVLTENQKKLIKRPFEGMTLTIKIHEDDYLFD</sequence>
<dbReference type="AlphaFoldDB" id="B3M659"/>
<dbReference type="KEGG" id="dan:6493543"/>
<accession>B3M659</accession>
<evidence type="ECO:0000313" key="1">
    <source>
        <dbReference type="EMBL" id="EDV40775.2"/>
    </source>
</evidence>